<proteinExistence type="predicted"/>
<evidence type="ECO:0000313" key="5">
    <source>
        <dbReference type="Proteomes" id="UP000540490"/>
    </source>
</evidence>
<name>A0A7W4IKD4_9PROT</name>
<protein>
    <submittedName>
        <fullName evidence="3">Helix-turn-helix domain-containing protein</fullName>
    </submittedName>
</protein>
<dbReference type="Proteomes" id="UP000561077">
    <property type="component" value="Unassembled WGS sequence"/>
</dbReference>
<dbReference type="Pfam" id="PF01381">
    <property type="entry name" value="HTH_3"/>
    <property type="match status" value="1"/>
</dbReference>
<dbReference type="Proteomes" id="UP000540490">
    <property type="component" value="Unassembled WGS sequence"/>
</dbReference>
<evidence type="ECO:0000256" key="1">
    <source>
        <dbReference type="SAM" id="MobiDB-lite"/>
    </source>
</evidence>
<evidence type="ECO:0000313" key="6">
    <source>
        <dbReference type="Proteomes" id="UP000561077"/>
    </source>
</evidence>
<reference evidence="5 6" key="1">
    <citation type="submission" date="2020-04" db="EMBL/GenBank/DDBJ databases">
        <title>Description of novel Gluconacetobacter.</title>
        <authorList>
            <person name="Sombolestani A."/>
        </authorList>
    </citation>
    <scope>NUCLEOTIDE SEQUENCE [LARGE SCALE GENOMIC DNA]</scope>
    <source>
        <strain evidence="4 5">LMG 1728</strain>
        <strain evidence="3 6">LMG 1731</strain>
    </source>
</reference>
<dbReference type="InterPro" id="IPR010982">
    <property type="entry name" value="Lambda_DNA-bd_dom_sf"/>
</dbReference>
<dbReference type="EMBL" id="JABEQN010000008">
    <property type="protein sequence ID" value="MBB2193723.1"/>
    <property type="molecule type" value="Genomic_DNA"/>
</dbReference>
<accession>A0A7W4IKD4</accession>
<comment type="caution">
    <text evidence="3">The sequence shown here is derived from an EMBL/GenBank/DDBJ whole genome shotgun (WGS) entry which is preliminary data.</text>
</comment>
<dbReference type="AlphaFoldDB" id="A0A7W4IKD4"/>
<dbReference type="InterPro" id="IPR001387">
    <property type="entry name" value="Cro/C1-type_HTH"/>
</dbReference>
<organism evidence="3 6">
    <name type="scientific">Gluconacetobacter dulcium</name>
    <dbReference type="NCBI Taxonomy" id="2729096"/>
    <lineage>
        <taxon>Bacteria</taxon>
        <taxon>Pseudomonadati</taxon>
        <taxon>Pseudomonadota</taxon>
        <taxon>Alphaproteobacteria</taxon>
        <taxon>Acetobacterales</taxon>
        <taxon>Acetobacteraceae</taxon>
        <taxon>Gluconacetobacter</taxon>
    </lineage>
</organism>
<keyword evidence="5" id="KW-1185">Reference proteome</keyword>
<evidence type="ECO:0000259" key="2">
    <source>
        <dbReference type="PROSITE" id="PS50943"/>
    </source>
</evidence>
<dbReference type="PROSITE" id="PS50943">
    <property type="entry name" value="HTH_CROC1"/>
    <property type="match status" value="1"/>
</dbReference>
<dbReference type="SMART" id="SM00530">
    <property type="entry name" value="HTH_XRE"/>
    <property type="match status" value="1"/>
</dbReference>
<dbReference type="Gene3D" id="1.10.260.40">
    <property type="entry name" value="lambda repressor-like DNA-binding domains"/>
    <property type="match status" value="1"/>
</dbReference>
<dbReference type="SUPFAM" id="SSF47413">
    <property type="entry name" value="lambda repressor-like DNA-binding domains"/>
    <property type="match status" value="1"/>
</dbReference>
<evidence type="ECO:0000313" key="3">
    <source>
        <dbReference type="EMBL" id="MBB2164510.1"/>
    </source>
</evidence>
<feature type="region of interest" description="Disordered" evidence="1">
    <location>
        <begin position="122"/>
        <end position="141"/>
    </location>
</feature>
<dbReference type="RefSeq" id="WP_182973684.1">
    <property type="nucleotide sequence ID" value="NZ_JABEQN010000008.1"/>
</dbReference>
<dbReference type="EMBL" id="JABEQO010000008">
    <property type="protein sequence ID" value="MBB2164510.1"/>
    <property type="molecule type" value="Genomic_DNA"/>
</dbReference>
<feature type="domain" description="HTH cro/C1-type" evidence="2">
    <location>
        <begin position="23"/>
        <end position="77"/>
    </location>
</feature>
<sequence>MNHTHLHSRRPRSDMAREIGTRIRERRDVLGLTVAEVSRALGLSNGAVSQYETGRAAPKQEKIEALAEVLGTSPEWLMTGHEPEHLGYAQNAAEIRMLALMRRIPARLHPIVLAAVKGIADAEPPRGGQMARPSRSNRSPS</sequence>
<evidence type="ECO:0000313" key="4">
    <source>
        <dbReference type="EMBL" id="MBB2193723.1"/>
    </source>
</evidence>
<dbReference type="GO" id="GO:0003677">
    <property type="term" value="F:DNA binding"/>
    <property type="evidence" value="ECO:0007669"/>
    <property type="project" value="InterPro"/>
</dbReference>
<gene>
    <name evidence="4" type="ORF">HLH25_08715</name>
    <name evidence="3" type="ORF">HLH26_08140</name>
</gene>
<dbReference type="CDD" id="cd00093">
    <property type="entry name" value="HTH_XRE"/>
    <property type="match status" value="1"/>
</dbReference>